<evidence type="ECO:0000313" key="2">
    <source>
        <dbReference type="Proteomes" id="UP000002640"/>
    </source>
</evidence>
<dbReference type="AlphaFoldDB" id="G4ZAU0"/>
<dbReference type="InParanoid" id="G4ZAU0"/>
<organism evidence="1 2">
    <name type="scientific">Phytophthora sojae (strain P6497)</name>
    <name type="common">Soybean stem and root rot agent</name>
    <name type="synonym">Phytophthora megasperma f. sp. glycines</name>
    <dbReference type="NCBI Taxonomy" id="1094619"/>
    <lineage>
        <taxon>Eukaryota</taxon>
        <taxon>Sar</taxon>
        <taxon>Stramenopiles</taxon>
        <taxon>Oomycota</taxon>
        <taxon>Peronosporomycetes</taxon>
        <taxon>Peronosporales</taxon>
        <taxon>Peronosporaceae</taxon>
        <taxon>Phytophthora</taxon>
    </lineage>
</organism>
<dbReference type="EMBL" id="JH159153">
    <property type="protein sequence ID" value="EGZ20569.1"/>
    <property type="molecule type" value="Genomic_DNA"/>
</dbReference>
<dbReference type="GeneID" id="20651880"/>
<feature type="non-terminal residue" evidence="1">
    <location>
        <position position="110"/>
    </location>
</feature>
<proteinExistence type="predicted"/>
<dbReference type="RefSeq" id="XP_009523286.1">
    <property type="nucleotide sequence ID" value="XM_009524991.1"/>
</dbReference>
<feature type="non-terminal residue" evidence="1">
    <location>
        <position position="1"/>
    </location>
</feature>
<gene>
    <name evidence="1" type="ORF">PHYSODRAFT_415471</name>
</gene>
<protein>
    <submittedName>
        <fullName evidence="1">Uncharacterized protein</fullName>
    </submittedName>
</protein>
<evidence type="ECO:0000313" key="1">
    <source>
        <dbReference type="EMBL" id="EGZ20569.1"/>
    </source>
</evidence>
<accession>G4ZAU0</accession>
<name>G4ZAU0_PHYSP</name>
<reference evidence="1 2" key="1">
    <citation type="journal article" date="2006" name="Science">
        <title>Phytophthora genome sequences uncover evolutionary origins and mechanisms of pathogenesis.</title>
        <authorList>
            <person name="Tyler B.M."/>
            <person name="Tripathy S."/>
            <person name="Zhang X."/>
            <person name="Dehal P."/>
            <person name="Jiang R.H."/>
            <person name="Aerts A."/>
            <person name="Arredondo F.D."/>
            <person name="Baxter L."/>
            <person name="Bensasson D."/>
            <person name="Beynon J.L."/>
            <person name="Chapman J."/>
            <person name="Damasceno C.M."/>
            <person name="Dorrance A.E."/>
            <person name="Dou D."/>
            <person name="Dickerman A.W."/>
            <person name="Dubchak I.L."/>
            <person name="Garbelotto M."/>
            <person name="Gijzen M."/>
            <person name="Gordon S.G."/>
            <person name="Govers F."/>
            <person name="Grunwald N.J."/>
            <person name="Huang W."/>
            <person name="Ivors K.L."/>
            <person name="Jones R.W."/>
            <person name="Kamoun S."/>
            <person name="Krampis K."/>
            <person name="Lamour K.H."/>
            <person name="Lee M.K."/>
            <person name="McDonald W.H."/>
            <person name="Medina M."/>
            <person name="Meijer H.J."/>
            <person name="Nordberg E.K."/>
            <person name="Maclean D.J."/>
            <person name="Ospina-Giraldo M.D."/>
            <person name="Morris P.F."/>
            <person name="Phuntumart V."/>
            <person name="Putnam N.H."/>
            <person name="Rash S."/>
            <person name="Rose J.K."/>
            <person name="Sakihama Y."/>
            <person name="Salamov A.A."/>
            <person name="Savidor A."/>
            <person name="Scheuring C.F."/>
            <person name="Smith B.M."/>
            <person name="Sobral B.W."/>
            <person name="Terry A."/>
            <person name="Torto-Alalibo T.A."/>
            <person name="Win J."/>
            <person name="Xu Z."/>
            <person name="Zhang H."/>
            <person name="Grigoriev I.V."/>
            <person name="Rokhsar D.S."/>
            <person name="Boore J.L."/>
        </authorList>
    </citation>
    <scope>NUCLEOTIDE SEQUENCE [LARGE SCALE GENOMIC DNA]</scope>
    <source>
        <strain evidence="1 2">P6497</strain>
    </source>
</reference>
<dbReference type="Proteomes" id="UP000002640">
    <property type="component" value="Unassembled WGS sequence"/>
</dbReference>
<sequence length="110" mass="12630">VAPPMITSISHEELVKWRGLRREYEAKMRARVRISGENYDLVTQPVKESLSDKLLKAFSTFRLGIKVEDATDEILLIELNQLLGNVKNDDIPDIKALFKGQIRMNMQESD</sequence>
<keyword evidence="2" id="KW-1185">Reference proteome</keyword>
<dbReference type="KEGG" id="psoj:PHYSODRAFT_415471"/>
<dbReference type="SMR" id="G4ZAU0"/>